<keyword evidence="2" id="KW-0238">DNA-binding</keyword>
<accession>A0A1H0LT91</accession>
<evidence type="ECO:0000256" key="1">
    <source>
        <dbReference type="ARBA" id="ARBA00023015"/>
    </source>
</evidence>
<dbReference type="GO" id="GO:0003677">
    <property type="term" value="F:DNA binding"/>
    <property type="evidence" value="ECO:0007669"/>
    <property type="project" value="UniProtKB-KW"/>
</dbReference>
<dbReference type="GO" id="GO:0003700">
    <property type="term" value="F:DNA-binding transcription factor activity"/>
    <property type="evidence" value="ECO:0007669"/>
    <property type="project" value="InterPro"/>
</dbReference>
<gene>
    <name evidence="5" type="ORF">SAMN04488529_101190</name>
</gene>
<dbReference type="InterPro" id="IPR036388">
    <property type="entry name" value="WH-like_DNA-bd_sf"/>
</dbReference>
<evidence type="ECO:0000256" key="3">
    <source>
        <dbReference type="ARBA" id="ARBA00023163"/>
    </source>
</evidence>
<dbReference type="PANTHER" id="PTHR42756:SF1">
    <property type="entry name" value="TRANSCRIPTIONAL REPRESSOR OF EMRAB OPERON"/>
    <property type="match status" value="1"/>
</dbReference>
<dbReference type="PRINTS" id="PR00598">
    <property type="entry name" value="HTHMARR"/>
</dbReference>
<dbReference type="Proteomes" id="UP000198597">
    <property type="component" value="Unassembled WGS sequence"/>
</dbReference>
<dbReference type="EMBL" id="FNJM01000001">
    <property type="protein sequence ID" value="SDO71251.1"/>
    <property type="molecule type" value="Genomic_DNA"/>
</dbReference>
<protein>
    <submittedName>
        <fullName evidence="5">MarR family protein</fullName>
    </submittedName>
</protein>
<dbReference type="InterPro" id="IPR000835">
    <property type="entry name" value="HTH_MarR-typ"/>
</dbReference>
<dbReference type="Pfam" id="PF01047">
    <property type="entry name" value="MarR"/>
    <property type="match status" value="1"/>
</dbReference>
<sequence length="179" mass="20783">MKSNLDINNSQARILFVLSKFKELNINKLVQELSLSKSTLTSMLDRLEKLGYLKKKSNHLDKRETIINITEDGEKIAETYNSIVDEMSLVYICQVSAQTKLLLDKLYPLTEINKSSHKPRFGKKKLIMGYTQAASFPFLFRSYFKYTAKHLKGMGLEHYKTLVARKMFNRNSAKMDKIF</sequence>
<dbReference type="STRING" id="94869.SAMN04488529_101190"/>
<organism evidence="5 6">
    <name type="scientific">Clostridium gasigenes</name>
    <dbReference type="NCBI Taxonomy" id="94869"/>
    <lineage>
        <taxon>Bacteria</taxon>
        <taxon>Bacillati</taxon>
        <taxon>Bacillota</taxon>
        <taxon>Clostridia</taxon>
        <taxon>Eubacteriales</taxon>
        <taxon>Clostridiaceae</taxon>
        <taxon>Clostridium</taxon>
    </lineage>
</organism>
<keyword evidence="6" id="KW-1185">Reference proteome</keyword>
<keyword evidence="3" id="KW-0804">Transcription</keyword>
<dbReference type="SMART" id="SM00347">
    <property type="entry name" value="HTH_MARR"/>
    <property type="match status" value="1"/>
</dbReference>
<dbReference type="PROSITE" id="PS50995">
    <property type="entry name" value="HTH_MARR_2"/>
    <property type="match status" value="1"/>
</dbReference>
<dbReference type="SUPFAM" id="SSF46785">
    <property type="entry name" value="Winged helix' DNA-binding domain"/>
    <property type="match status" value="1"/>
</dbReference>
<dbReference type="RefSeq" id="WP_242873901.1">
    <property type="nucleotide sequence ID" value="NZ_FNJM01000001.1"/>
</dbReference>
<dbReference type="InterPro" id="IPR036390">
    <property type="entry name" value="WH_DNA-bd_sf"/>
</dbReference>
<evidence type="ECO:0000313" key="5">
    <source>
        <dbReference type="EMBL" id="SDO71251.1"/>
    </source>
</evidence>
<dbReference type="PANTHER" id="PTHR42756">
    <property type="entry name" value="TRANSCRIPTIONAL REGULATOR, MARR"/>
    <property type="match status" value="1"/>
</dbReference>
<keyword evidence="1" id="KW-0805">Transcription regulation</keyword>
<evidence type="ECO:0000313" key="6">
    <source>
        <dbReference type="Proteomes" id="UP000198597"/>
    </source>
</evidence>
<dbReference type="InterPro" id="IPR023187">
    <property type="entry name" value="Tscrpt_reg_MarR-type_CS"/>
</dbReference>
<evidence type="ECO:0000256" key="2">
    <source>
        <dbReference type="ARBA" id="ARBA00023125"/>
    </source>
</evidence>
<name>A0A1H0LT91_9CLOT</name>
<dbReference type="Gene3D" id="1.10.10.10">
    <property type="entry name" value="Winged helix-like DNA-binding domain superfamily/Winged helix DNA-binding domain"/>
    <property type="match status" value="1"/>
</dbReference>
<evidence type="ECO:0000259" key="4">
    <source>
        <dbReference type="PROSITE" id="PS50995"/>
    </source>
</evidence>
<dbReference type="PROSITE" id="PS01117">
    <property type="entry name" value="HTH_MARR_1"/>
    <property type="match status" value="1"/>
</dbReference>
<dbReference type="AlphaFoldDB" id="A0A1H0LT91"/>
<reference evidence="5 6" key="1">
    <citation type="submission" date="2016-10" db="EMBL/GenBank/DDBJ databases">
        <authorList>
            <person name="de Groot N.N."/>
        </authorList>
    </citation>
    <scope>NUCLEOTIDE SEQUENCE [LARGE SCALE GENOMIC DNA]</scope>
    <source>
        <strain evidence="5 6">DSM 12272</strain>
    </source>
</reference>
<feature type="domain" description="HTH marR-type" evidence="4">
    <location>
        <begin position="1"/>
        <end position="118"/>
    </location>
</feature>
<proteinExistence type="predicted"/>